<dbReference type="EMBL" id="BAEQ01000066">
    <property type="protein sequence ID" value="GAC30783.1"/>
    <property type="molecule type" value="Genomic_DNA"/>
</dbReference>
<protein>
    <submittedName>
        <fullName evidence="1">2-dehydro-3-deoxygalactonokinase</fullName>
        <ecNumber evidence="1">2.7.1.58</ecNumber>
    </submittedName>
</protein>
<organism evidence="1 2">
    <name type="scientific">Brumicola pallidula DSM 14239 = ACAM 615</name>
    <dbReference type="NCBI Taxonomy" id="1121922"/>
    <lineage>
        <taxon>Bacteria</taxon>
        <taxon>Pseudomonadati</taxon>
        <taxon>Pseudomonadota</taxon>
        <taxon>Gammaproteobacteria</taxon>
        <taxon>Alteromonadales</taxon>
        <taxon>Alteromonadaceae</taxon>
        <taxon>Brumicola</taxon>
    </lineage>
</organism>
<keyword evidence="1" id="KW-0808">Transferase</keyword>
<evidence type="ECO:0000313" key="1">
    <source>
        <dbReference type="EMBL" id="GAC30783.1"/>
    </source>
</evidence>
<dbReference type="Gene3D" id="3.30.420.300">
    <property type="entry name" value="2-keto-3-deoxy-galactonokinase, substrate binding domain"/>
    <property type="match status" value="1"/>
</dbReference>
<dbReference type="RefSeq" id="WP_006015385.1">
    <property type="nucleotide sequence ID" value="NZ_AUAV01000023.1"/>
</dbReference>
<keyword evidence="1" id="KW-0418">Kinase</keyword>
<proteinExistence type="predicted"/>
<dbReference type="Proteomes" id="UP000006251">
    <property type="component" value="Unassembled WGS sequence"/>
</dbReference>
<dbReference type="GO" id="GO:0034194">
    <property type="term" value="P:D-galactonate catabolic process"/>
    <property type="evidence" value="ECO:0007669"/>
    <property type="project" value="InterPro"/>
</dbReference>
<dbReference type="EC" id="2.7.1.58" evidence="1"/>
<evidence type="ECO:0000313" key="2">
    <source>
        <dbReference type="Proteomes" id="UP000006251"/>
    </source>
</evidence>
<keyword evidence="2" id="KW-1185">Reference proteome</keyword>
<dbReference type="InterPro" id="IPR007729">
    <property type="entry name" value="DGOK"/>
</dbReference>
<dbReference type="STRING" id="1121922.GCA_000428905_03509"/>
<dbReference type="GO" id="GO:0008671">
    <property type="term" value="F:2-dehydro-3-deoxygalactonokinase activity"/>
    <property type="evidence" value="ECO:0007669"/>
    <property type="project" value="UniProtKB-EC"/>
</dbReference>
<dbReference type="InterPro" id="IPR042257">
    <property type="entry name" value="DGOK_C"/>
</dbReference>
<sequence>MQRSSYFIAVDWGTSRLRAFLCKVKSDGSLKLVTRRAGLGVSKSALSFEETLMQCISPWEVEYGKLPVLMAGQIGSSIGWKETPYLSSPISPQELAKSCVNFQCNGYNINVIPGLSCKLENNNYDCMRGEELQILGWLQLAEENQVGRHLVCLPGTHTKWVLVEDGKIKLFKTALTGELFDLIANHSVLIQEKVTVFNQGVFNQGVFNQEAFDSGAAFTLNSEMGSLIHGLFSVRSRQLFGQLSAHEATSYLSGLLIGSDVRASMNATEWSLAKMDKVSIIGAPHLSSCFASVLESQSISTEICQVTTTTLLGFNSVFQSINEVNQETA</sequence>
<reference evidence="2" key="1">
    <citation type="journal article" date="2014" name="Environ. Microbiol.">
        <title>Comparative genomics of the marine bacterial genus Glaciecola reveals the high degree of genomic diversity and genomic characteristic for cold adaptation.</title>
        <authorList>
            <person name="Qin Q.L."/>
            <person name="Xie B.B."/>
            <person name="Yu Y."/>
            <person name="Shu Y.L."/>
            <person name="Rong J.C."/>
            <person name="Zhang Y.J."/>
            <person name="Zhao D.L."/>
            <person name="Chen X.L."/>
            <person name="Zhang X.Y."/>
            <person name="Chen B."/>
            <person name="Zhou B.C."/>
            <person name="Zhang Y.Z."/>
        </authorList>
    </citation>
    <scope>NUCLEOTIDE SEQUENCE [LARGE SCALE GENOMIC DNA]</scope>
    <source>
        <strain evidence="2">ACAM 615</strain>
    </source>
</reference>
<dbReference type="Pfam" id="PF05035">
    <property type="entry name" value="DGOK"/>
    <property type="match status" value="1"/>
</dbReference>
<dbReference type="OrthoDB" id="256574at2"/>
<accession>K6ZPJ6</accession>
<dbReference type="Gene3D" id="3.30.420.310">
    <property type="entry name" value="2-keto-3-deoxy-galactonokinase, C-terminal domain"/>
    <property type="match status" value="1"/>
</dbReference>
<gene>
    <name evidence="1" type="primary">dgoK</name>
    <name evidence="1" type="ORF">GPAL_3943</name>
</gene>
<dbReference type="InterPro" id="IPR042258">
    <property type="entry name" value="DGOK_N"/>
</dbReference>
<dbReference type="AlphaFoldDB" id="K6ZPJ6"/>
<name>K6ZPJ6_9ALTE</name>
<comment type="caution">
    <text evidence="1">The sequence shown here is derived from an EMBL/GenBank/DDBJ whole genome shotgun (WGS) entry which is preliminary data.</text>
</comment>